<organism evidence="2">
    <name type="scientific">Oryza punctata</name>
    <name type="common">Red rice</name>
    <dbReference type="NCBI Taxonomy" id="4537"/>
    <lineage>
        <taxon>Eukaryota</taxon>
        <taxon>Viridiplantae</taxon>
        <taxon>Streptophyta</taxon>
        <taxon>Embryophyta</taxon>
        <taxon>Tracheophyta</taxon>
        <taxon>Spermatophyta</taxon>
        <taxon>Magnoliopsida</taxon>
        <taxon>Liliopsida</taxon>
        <taxon>Poales</taxon>
        <taxon>Poaceae</taxon>
        <taxon>BOP clade</taxon>
        <taxon>Oryzoideae</taxon>
        <taxon>Oryzeae</taxon>
        <taxon>Oryzinae</taxon>
        <taxon>Oryza</taxon>
    </lineage>
</organism>
<sequence length="86" mass="9748">MYSTHYRARRPNTTEVNTYYTTQWPKAQFIRSPPFVDVSPGASPSSGVTPRSQPTGEAYFHCQSKRGSQQYSSRGISLHFAMEITK</sequence>
<reference evidence="2" key="2">
    <citation type="submission" date="2018-05" db="EMBL/GenBank/DDBJ databases">
        <title>OpunRS2 (Oryza punctata Reference Sequence Version 2).</title>
        <authorList>
            <person name="Zhang J."/>
            <person name="Kudrna D."/>
            <person name="Lee S."/>
            <person name="Talag J."/>
            <person name="Welchert J."/>
            <person name="Wing R.A."/>
        </authorList>
    </citation>
    <scope>NUCLEOTIDE SEQUENCE [LARGE SCALE GENOMIC DNA]</scope>
</reference>
<feature type="compositionally biased region" description="Polar residues" evidence="1">
    <location>
        <begin position="42"/>
        <end position="55"/>
    </location>
</feature>
<feature type="region of interest" description="Disordered" evidence="1">
    <location>
        <begin position="35"/>
        <end position="55"/>
    </location>
</feature>
<dbReference type="AlphaFoldDB" id="A0A0E0L1Y0"/>
<dbReference type="Proteomes" id="UP000026962">
    <property type="component" value="Chromosome 5"/>
</dbReference>
<evidence type="ECO:0000313" key="3">
    <source>
        <dbReference type="Proteomes" id="UP000026962"/>
    </source>
</evidence>
<name>A0A0E0L1Y0_ORYPU</name>
<dbReference type="Gramene" id="OPUNC05G12750.1">
    <property type="protein sequence ID" value="OPUNC05G12750.1"/>
    <property type="gene ID" value="OPUNC05G12750"/>
</dbReference>
<evidence type="ECO:0000256" key="1">
    <source>
        <dbReference type="SAM" id="MobiDB-lite"/>
    </source>
</evidence>
<dbReference type="HOGENOM" id="CLU_2501856_0_0_1"/>
<reference evidence="2" key="1">
    <citation type="submission" date="2015-04" db="UniProtKB">
        <authorList>
            <consortium name="EnsemblPlants"/>
        </authorList>
    </citation>
    <scope>IDENTIFICATION</scope>
</reference>
<proteinExistence type="predicted"/>
<dbReference type="EnsemblPlants" id="OPUNC05G12750.1">
    <property type="protein sequence ID" value="OPUNC05G12750.1"/>
    <property type="gene ID" value="OPUNC05G12750"/>
</dbReference>
<keyword evidence="3" id="KW-1185">Reference proteome</keyword>
<accession>A0A0E0L1Y0</accession>
<protein>
    <submittedName>
        <fullName evidence="2">Uncharacterized protein</fullName>
    </submittedName>
</protein>
<evidence type="ECO:0000313" key="2">
    <source>
        <dbReference type="EnsemblPlants" id="OPUNC05G12750.1"/>
    </source>
</evidence>